<dbReference type="Pfam" id="PF25370">
    <property type="entry name" value="HTH_74"/>
    <property type="match status" value="1"/>
</dbReference>
<feature type="domain" description="HTH three-helical bundle" evidence="1">
    <location>
        <begin position="206"/>
        <end position="231"/>
    </location>
</feature>
<protein>
    <recommendedName>
        <fullName evidence="1">HTH three-helical bundle domain-containing protein</fullName>
    </recommendedName>
</protein>
<evidence type="ECO:0000313" key="2">
    <source>
        <dbReference type="EMBL" id="VFU39347.1"/>
    </source>
</evidence>
<gene>
    <name evidence="2" type="ORF">SVIM_LOCUS218038</name>
</gene>
<dbReference type="InterPro" id="IPR057523">
    <property type="entry name" value="HTH_74"/>
</dbReference>
<name>A0A6N2LES4_SALVM</name>
<dbReference type="AlphaFoldDB" id="A0A6N2LES4"/>
<reference evidence="2" key="1">
    <citation type="submission" date="2019-03" db="EMBL/GenBank/DDBJ databases">
        <authorList>
            <person name="Mank J."/>
            <person name="Almeida P."/>
        </authorList>
    </citation>
    <scope>NUCLEOTIDE SEQUENCE</scope>
    <source>
        <strain evidence="2">78183</strain>
    </source>
</reference>
<dbReference type="EMBL" id="CAADRP010001528">
    <property type="protein sequence ID" value="VFU39347.1"/>
    <property type="molecule type" value="Genomic_DNA"/>
</dbReference>
<accession>A0A6N2LES4</accession>
<organism evidence="2">
    <name type="scientific">Salix viminalis</name>
    <name type="common">Common osier</name>
    <name type="synonym">Basket willow</name>
    <dbReference type="NCBI Taxonomy" id="40686"/>
    <lineage>
        <taxon>Eukaryota</taxon>
        <taxon>Viridiplantae</taxon>
        <taxon>Streptophyta</taxon>
        <taxon>Embryophyta</taxon>
        <taxon>Tracheophyta</taxon>
        <taxon>Spermatophyta</taxon>
        <taxon>Magnoliopsida</taxon>
        <taxon>eudicotyledons</taxon>
        <taxon>Gunneridae</taxon>
        <taxon>Pentapetalae</taxon>
        <taxon>rosids</taxon>
        <taxon>fabids</taxon>
        <taxon>Malpighiales</taxon>
        <taxon>Salicaceae</taxon>
        <taxon>Saliceae</taxon>
        <taxon>Salix</taxon>
    </lineage>
</organism>
<sequence>MDGVFESSMFICRCPKQLLETKIKEIRVASLATSSIFHAKSRSSSSLPSSSSSSAPPLSTIALVFLGRRSRARTSCSCKLPLIQYSASVKSQSRPILEMNYFSHVTSGSKLCVSSLTNDVSSFKEIQAHKLRIVAIVSRCYEMKPKVARRKRSKRTNVVARLEKAAEALTESGLCLSSSCSSASSARNHHMKRKGLPSQSNIEAVASDAFSKMRIRQVLGDSSSANKALRMLLRHDEVKRSGKEEAEAAAERGIF</sequence>
<proteinExistence type="predicted"/>
<evidence type="ECO:0000259" key="1">
    <source>
        <dbReference type="Pfam" id="PF25370"/>
    </source>
</evidence>